<dbReference type="InterPro" id="IPR005821">
    <property type="entry name" value="Ion_trans_dom"/>
</dbReference>
<evidence type="ECO:0000256" key="2">
    <source>
        <dbReference type="ARBA" id="ARBA00022692"/>
    </source>
</evidence>
<dbReference type="InterPro" id="IPR027359">
    <property type="entry name" value="Volt_channel_dom_sf"/>
</dbReference>
<dbReference type="Gene3D" id="1.20.120.350">
    <property type="entry name" value="Voltage-gated potassium channels. Chain C"/>
    <property type="match status" value="1"/>
</dbReference>
<evidence type="ECO:0000256" key="4">
    <source>
        <dbReference type="ARBA" id="ARBA00022989"/>
    </source>
</evidence>
<gene>
    <name evidence="9" type="ORF">EVOR1521_LOCUS3792</name>
</gene>
<evidence type="ECO:0000256" key="5">
    <source>
        <dbReference type="ARBA" id="ARBA00023136"/>
    </source>
</evidence>
<dbReference type="Proteomes" id="UP001178507">
    <property type="component" value="Unassembled WGS sequence"/>
</dbReference>
<proteinExistence type="predicted"/>
<evidence type="ECO:0000256" key="7">
    <source>
        <dbReference type="SAM" id="Phobius"/>
    </source>
</evidence>
<keyword evidence="5 7" id="KW-0472">Membrane</keyword>
<evidence type="ECO:0000256" key="3">
    <source>
        <dbReference type="ARBA" id="ARBA00022837"/>
    </source>
</evidence>
<evidence type="ECO:0000256" key="6">
    <source>
        <dbReference type="SAM" id="MobiDB-lite"/>
    </source>
</evidence>
<accession>A0AA36HRT7</accession>
<feature type="transmembrane region" description="Helical" evidence="7">
    <location>
        <begin position="229"/>
        <end position="248"/>
    </location>
</feature>
<dbReference type="EMBL" id="CAUJNA010000236">
    <property type="protein sequence ID" value="CAJ1374168.1"/>
    <property type="molecule type" value="Genomic_DNA"/>
</dbReference>
<dbReference type="GO" id="GO:0005248">
    <property type="term" value="F:voltage-gated sodium channel activity"/>
    <property type="evidence" value="ECO:0007669"/>
    <property type="project" value="TreeGrafter"/>
</dbReference>
<name>A0AA36HRT7_9DINO</name>
<dbReference type="SUPFAM" id="SSF47473">
    <property type="entry name" value="EF-hand"/>
    <property type="match status" value="1"/>
</dbReference>
<dbReference type="Gene3D" id="1.10.287.70">
    <property type="match status" value="1"/>
</dbReference>
<dbReference type="Gene3D" id="1.10.238.10">
    <property type="entry name" value="EF-hand"/>
    <property type="match status" value="1"/>
</dbReference>
<sequence length="558" mass="62234">MNLEISTDKEKDDDRILEAITQLQRLVEGKFEEQAAQLSQLVRPAARGLGKKKKILKPKPRESTEFAPALSVTSFTSNFAPAAIYGAPTDDKDRSSLKKPEVEPVKRGSSRHTFVRSMATDYRAKADKAALEDTDSESEPGGSHWQEIAAEIATSHTMSAAIMALIAVNMILMGVEVDVSFRLPEKDIPPWFNVVNLVIVIFFVLEIALKLVGVGPVEFFCGSDRGWNVFDFFIILISVLEATLQLAVQDGMNSQMVHVRAIRFVRIARALRGIRVLKLLKYVSALRGLIFSIASTMASLMWTLVLLLLVFYSFAVIFTQIVSDHCRFETVQRTGDANAIPECSAEAERFFASVPETMLTLFMSISAGVNWNEPLGVLREISYVALLFMIMFIVITVFAVMNVVTGVFCNTAIESAHADKEIAVMIQIEKQAAHVRSLQSMFNAIDTDNSTFVNYEELKAAMESERLASFLESMEIETHDVLNLFRIIDADENGLIDLNEFVSGCMQLHGPAKSIQMAQMSHENKLTRRALKTMADHLTEIREKVIVLSHSMDTFDLT</sequence>
<dbReference type="GO" id="GO:0001518">
    <property type="term" value="C:voltage-gated sodium channel complex"/>
    <property type="evidence" value="ECO:0007669"/>
    <property type="project" value="TreeGrafter"/>
</dbReference>
<keyword evidence="10" id="KW-1185">Reference proteome</keyword>
<evidence type="ECO:0000313" key="9">
    <source>
        <dbReference type="EMBL" id="CAJ1374168.1"/>
    </source>
</evidence>
<dbReference type="Pfam" id="PF00520">
    <property type="entry name" value="Ion_trans"/>
    <property type="match status" value="1"/>
</dbReference>
<dbReference type="PROSITE" id="PS00018">
    <property type="entry name" value="EF_HAND_1"/>
    <property type="match status" value="1"/>
</dbReference>
<dbReference type="SUPFAM" id="SSF81324">
    <property type="entry name" value="Voltage-gated potassium channels"/>
    <property type="match status" value="1"/>
</dbReference>
<dbReference type="SMART" id="SM00054">
    <property type="entry name" value="EFh"/>
    <property type="match status" value="2"/>
</dbReference>
<keyword evidence="4 7" id="KW-1133">Transmembrane helix</keyword>
<dbReference type="InterPro" id="IPR043203">
    <property type="entry name" value="VGCC_Ca_Na"/>
</dbReference>
<dbReference type="PROSITE" id="PS50222">
    <property type="entry name" value="EF_HAND_2"/>
    <property type="match status" value="2"/>
</dbReference>
<keyword evidence="2 7" id="KW-0812">Transmembrane</keyword>
<reference evidence="9" key="1">
    <citation type="submission" date="2023-08" db="EMBL/GenBank/DDBJ databases">
        <authorList>
            <person name="Chen Y."/>
            <person name="Shah S."/>
            <person name="Dougan E. K."/>
            <person name="Thang M."/>
            <person name="Chan C."/>
        </authorList>
    </citation>
    <scope>NUCLEOTIDE SEQUENCE</scope>
</reference>
<feature type="domain" description="EF-hand" evidence="8">
    <location>
        <begin position="433"/>
        <end position="468"/>
    </location>
</feature>
<dbReference type="InterPro" id="IPR018247">
    <property type="entry name" value="EF_Hand_1_Ca_BS"/>
</dbReference>
<dbReference type="Pfam" id="PF13499">
    <property type="entry name" value="EF-hand_7"/>
    <property type="match status" value="1"/>
</dbReference>
<feature type="transmembrane region" description="Helical" evidence="7">
    <location>
        <begin position="191"/>
        <end position="209"/>
    </location>
</feature>
<evidence type="ECO:0000256" key="1">
    <source>
        <dbReference type="ARBA" id="ARBA00004141"/>
    </source>
</evidence>
<dbReference type="InterPro" id="IPR011992">
    <property type="entry name" value="EF-hand-dom_pair"/>
</dbReference>
<feature type="transmembrane region" description="Helical" evidence="7">
    <location>
        <begin position="304"/>
        <end position="323"/>
    </location>
</feature>
<dbReference type="InterPro" id="IPR002048">
    <property type="entry name" value="EF_hand_dom"/>
</dbReference>
<dbReference type="CDD" id="cd00051">
    <property type="entry name" value="EFh"/>
    <property type="match status" value="1"/>
</dbReference>
<feature type="compositionally biased region" description="Basic and acidic residues" evidence="6">
    <location>
        <begin position="89"/>
        <end position="106"/>
    </location>
</feature>
<organism evidence="9 10">
    <name type="scientific">Effrenium voratum</name>
    <dbReference type="NCBI Taxonomy" id="2562239"/>
    <lineage>
        <taxon>Eukaryota</taxon>
        <taxon>Sar</taxon>
        <taxon>Alveolata</taxon>
        <taxon>Dinophyceae</taxon>
        <taxon>Suessiales</taxon>
        <taxon>Symbiodiniaceae</taxon>
        <taxon>Effrenium</taxon>
    </lineage>
</organism>
<feature type="domain" description="EF-hand" evidence="8">
    <location>
        <begin position="476"/>
        <end position="511"/>
    </location>
</feature>
<feature type="transmembrane region" description="Helical" evidence="7">
    <location>
        <begin position="158"/>
        <end position="179"/>
    </location>
</feature>
<comment type="subcellular location">
    <subcellularLocation>
        <location evidence="1">Membrane</location>
        <topology evidence="1">Multi-pass membrane protein</topology>
    </subcellularLocation>
</comment>
<dbReference type="GO" id="GO:0005509">
    <property type="term" value="F:calcium ion binding"/>
    <property type="evidence" value="ECO:0007669"/>
    <property type="project" value="InterPro"/>
</dbReference>
<dbReference type="PANTHER" id="PTHR10037">
    <property type="entry name" value="VOLTAGE-GATED CATION CHANNEL CALCIUM AND SODIUM"/>
    <property type="match status" value="1"/>
</dbReference>
<keyword evidence="3" id="KW-0106">Calcium</keyword>
<feature type="region of interest" description="Disordered" evidence="6">
    <location>
        <begin position="86"/>
        <end position="110"/>
    </location>
</feature>
<evidence type="ECO:0000313" key="10">
    <source>
        <dbReference type="Proteomes" id="UP001178507"/>
    </source>
</evidence>
<comment type="caution">
    <text evidence="9">The sequence shown here is derived from an EMBL/GenBank/DDBJ whole genome shotgun (WGS) entry which is preliminary data.</text>
</comment>
<protein>
    <recommendedName>
        <fullName evidence="8">EF-hand domain-containing protein</fullName>
    </recommendedName>
</protein>
<feature type="transmembrane region" description="Helical" evidence="7">
    <location>
        <begin position="381"/>
        <end position="401"/>
    </location>
</feature>
<evidence type="ECO:0000259" key="8">
    <source>
        <dbReference type="PROSITE" id="PS50222"/>
    </source>
</evidence>
<dbReference type="AlphaFoldDB" id="A0AA36HRT7"/>
<dbReference type="PANTHER" id="PTHR10037:SF62">
    <property type="entry name" value="SODIUM CHANNEL PROTEIN 60E"/>
    <property type="match status" value="1"/>
</dbReference>